<reference evidence="1 2" key="1">
    <citation type="submission" date="2021-06" db="EMBL/GenBank/DDBJ databases">
        <title>A haploid diamondback moth (Plutella xylostella L.) genome assembly resolves 31 chromosomes and identifies a diamide resistance mutation.</title>
        <authorList>
            <person name="Ward C.M."/>
            <person name="Perry K.D."/>
            <person name="Baker G."/>
            <person name="Powis K."/>
            <person name="Heckel D.G."/>
            <person name="Baxter S.W."/>
        </authorList>
    </citation>
    <scope>NUCLEOTIDE SEQUENCE [LARGE SCALE GENOMIC DNA]</scope>
    <source>
        <strain evidence="1 2">LV</strain>
        <tissue evidence="1">Single pupa</tissue>
    </source>
</reference>
<evidence type="ECO:0000313" key="1">
    <source>
        <dbReference type="EMBL" id="KAG7299091.1"/>
    </source>
</evidence>
<organism evidence="1 2">
    <name type="scientific">Plutella xylostella</name>
    <name type="common">Diamondback moth</name>
    <name type="synonym">Plutella maculipennis</name>
    <dbReference type="NCBI Taxonomy" id="51655"/>
    <lineage>
        <taxon>Eukaryota</taxon>
        <taxon>Metazoa</taxon>
        <taxon>Ecdysozoa</taxon>
        <taxon>Arthropoda</taxon>
        <taxon>Hexapoda</taxon>
        <taxon>Insecta</taxon>
        <taxon>Pterygota</taxon>
        <taxon>Neoptera</taxon>
        <taxon>Endopterygota</taxon>
        <taxon>Lepidoptera</taxon>
        <taxon>Glossata</taxon>
        <taxon>Ditrysia</taxon>
        <taxon>Yponomeutoidea</taxon>
        <taxon>Plutellidae</taxon>
        <taxon>Plutella</taxon>
    </lineage>
</organism>
<sequence length="296" mass="33634">MSEIEVKSSTAMKTAGDSNMDEVLDEGGSSYNTLQGTHMIWESSISKLEENLTMTFSEQEYHNCSIYNRLSRKCNCMNRTEYNDLMIHFNEGSKYELRSDGEVVKNIRILKRFLYMGGSYCKNALIFLEEGLQSSSQDELKEIIDGCFRADVCNVFEGTSLAMQCISLPCKYAVYGDSNTQALAAMVLFKIAEMEGGRQYLNANTKITSDLRKIIRKLDTVLEANTLLILNATYNLLCPLSNANPTIVSFTCKIHEDTDTKFSNKETETKTYIPNESLKSYIPLKKREKIIPRYTE</sequence>
<proteinExistence type="predicted"/>
<comment type="caution">
    <text evidence="1">The sequence shown here is derived from an EMBL/GenBank/DDBJ whole genome shotgun (WGS) entry which is preliminary data.</text>
</comment>
<dbReference type="Proteomes" id="UP000823941">
    <property type="component" value="Chromosome 23"/>
</dbReference>
<name>A0ABQ7Q1I9_PLUXY</name>
<accession>A0ABQ7Q1I9</accession>
<protein>
    <submittedName>
        <fullName evidence="1">Uncharacterized protein</fullName>
    </submittedName>
</protein>
<evidence type="ECO:0000313" key="2">
    <source>
        <dbReference type="Proteomes" id="UP000823941"/>
    </source>
</evidence>
<gene>
    <name evidence="1" type="ORF">JYU34_017589</name>
</gene>
<keyword evidence="2" id="KW-1185">Reference proteome</keyword>
<dbReference type="EMBL" id="JAHIBW010000023">
    <property type="protein sequence ID" value="KAG7299091.1"/>
    <property type="molecule type" value="Genomic_DNA"/>
</dbReference>